<sequence>MVRNGECLHSVQVHGLCAHCGQEVSKKGAPLFVALHNNTGVLFSVEEAERHNEASYARLTGEKRMILLLDLDQTIIHTSILKRFSKYYEELVSQPPIRETREERAIREVKEISIDGFKYYVKLRDGLECFLARANEYFEIHVYTMGNRPYGEAIARIIDPERKYFGTRIVTRDDNLGCFEKDLKRLFPTNSKNVVILDDRPDVWGFCSNLFPVRPYTFFKTGDINSPEVLRLKGGRREEEAGGPASENDGLVDQIVSECVASLYDNELSKIMGHLLSIHQIFFSRPFQTSARAEAGVVSILADMKSIFKGCIARVFSSSFDVEKFYLSLFEHYGGSADVYVSKRTTHVIISEGGTYIGPPPRKNIKYVNINWVHESIFALKRLNEENFTASPDSCACDGGDSEESTFSHGSNDSLYEQILHESIPEQ</sequence>
<accession>A0A177EDF8</accession>
<evidence type="ECO:0000256" key="2">
    <source>
        <dbReference type="ARBA" id="ARBA00022801"/>
    </source>
</evidence>
<dbReference type="InterPro" id="IPR039189">
    <property type="entry name" value="Fcp1"/>
</dbReference>
<keyword evidence="10" id="KW-1185">Reference proteome</keyword>
<evidence type="ECO:0000256" key="1">
    <source>
        <dbReference type="ARBA" id="ARBA00004123"/>
    </source>
</evidence>
<dbReference type="SMART" id="SM00577">
    <property type="entry name" value="CPDc"/>
    <property type="match status" value="1"/>
</dbReference>
<dbReference type="SUPFAM" id="SSF52113">
    <property type="entry name" value="BRCT domain"/>
    <property type="match status" value="1"/>
</dbReference>
<keyword evidence="2 6" id="KW-0378">Hydrolase</keyword>
<dbReference type="CDD" id="cd07521">
    <property type="entry name" value="HAD_FCP1-like"/>
    <property type="match status" value="1"/>
</dbReference>
<dbReference type="NCBIfam" id="TIGR02250">
    <property type="entry name" value="FCP1_euk"/>
    <property type="match status" value="1"/>
</dbReference>
<protein>
    <recommendedName>
        <fullName evidence="6">RNA polymerase II subunit A C-terminal domain phosphatase</fullName>
        <ecNumber evidence="6">3.1.3.16</ecNumber>
    </recommendedName>
</protein>
<dbReference type="OrthoDB" id="10249888at2759"/>
<evidence type="ECO:0000259" key="8">
    <source>
        <dbReference type="PROSITE" id="PS50969"/>
    </source>
</evidence>
<gene>
    <name evidence="9" type="ORF">NEDG_00684</name>
</gene>
<dbReference type="Proteomes" id="UP000185944">
    <property type="component" value="Unassembled WGS sequence"/>
</dbReference>
<dbReference type="InterPro" id="IPR023214">
    <property type="entry name" value="HAD_sf"/>
</dbReference>
<dbReference type="GO" id="GO:0005634">
    <property type="term" value="C:nucleus"/>
    <property type="evidence" value="ECO:0007669"/>
    <property type="project" value="UniProtKB-SubCell"/>
</dbReference>
<organism evidence="9 10">
    <name type="scientific">Nematocida displodere</name>
    <dbReference type="NCBI Taxonomy" id="1805483"/>
    <lineage>
        <taxon>Eukaryota</taxon>
        <taxon>Fungi</taxon>
        <taxon>Fungi incertae sedis</taxon>
        <taxon>Microsporidia</taxon>
        <taxon>Nematocida</taxon>
    </lineage>
</organism>
<comment type="catalytic activity">
    <reaction evidence="4 6">
        <text>O-phospho-L-seryl-[protein] + H2O = L-seryl-[protein] + phosphate</text>
        <dbReference type="Rhea" id="RHEA:20629"/>
        <dbReference type="Rhea" id="RHEA-COMP:9863"/>
        <dbReference type="Rhea" id="RHEA-COMP:11604"/>
        <dbReference type="ChEBI" id="CHEBI:15377"/>
        <dbReference type="ChEBI" id="CHEBI:29999"/>
        <dbReference type="ChEBI" id="CHEBI:43474"/>
        <dbReference type="ChEBI" id="CHEBI:83421"/>
        <dbReference type="EC" id="3.1.3.16"/>
    </reaction>
</comment>
<dbReference type="RefSeq" id="XP_067544199.1">
    <property type="nucleotide sequence ID" value="XM_067688102.1"/>
</dbReference>
<reference evidence="9 10" key="1">
    <citation type="submission" date="2016-02" db="EMBL/GenBank/DDBJ databases">
        <title>Discovery of a natural microsporidian pathogen with a broad tissue tropism in Caenorhabditis elegans.</title>
        <authorList>
            <person name="Luallen R.J."/>
            <person name="Reinke A.W."/>
            <person name="Tong L."/>
            <person name="Botts M.R."/>
            <person name="Felix M.-A."/>
            <person name="Troemel E.R."/>
        </authorList>
    </citation>
    <scope>NUCLEOTIDE SEQUENCE [LARGE SCALE GENOMIC DNA]</scope>
    <source>
        <strain evidence="9 10">JUm2807</strain>
    </source>
</reference>
<dbReference type="VEuPathDB" id="MicrosporidiaDB:NEDG_00684"/>
<dbReference type="PANTHER" id="PTHR23081:SF36">
    <property type="entry name" value="RNA POLYMERASE II SUBUNIT A C-TERMINAL DOMAIN PHOSPHATASE"/>
    <property type="match status" value="1"/>
</dbReference>
<evidence type="ECO:0000313" key="10">
    <source>
        <dbReference type="Proteomes" id="UP000185944"/>
    </source>
</evidence>
<dbReference type="PANTHER" id="PTHR23081">
    <property type="entry name" value="RNA POLYMERASE II CTD PHOSPHATASE"/>
    <property type="match status" value="1"/>
</dbReference>
<comment type="function">
    <text evidence="6">This promotes the activity of RNA polymerase II.</text>
</comment>
<dbReference type="Gene3D" id="1.10.287.10">
    <property type="entry name" value="S15/NS1, RNA-binding"/>
    <property type="match status" value="1"/>
</dbReference>
<dbReference type="InterPro" id="IPR001357">
    <property type="entry name" value="BRCT_dom"/>
</dbReference>
<dbReference type="SUPFAM" id="SSF56784">
    <property type="entry name" value="HAD-like"/>
    <property type="match status" value="1"/>
</dbReference>
<feature type="domain" description="FCP1 homology" evidence="8">
    <location>
        <begin position="60"/>
        <end position="236"/>
    </location>
</feature>
<dbReference type="InterPro" id="IPR036412">
    <property type="entry name" value="HAD-like_sf"/>
</dbReference>
<feature type="domain" description="BRCT" evidence="7">
    <location>
        <begin position="303"/>
        <end position="390"/>
    </location>
</feature>
<evidence type="ECO:0000256" key="6">
    <source>
        <dbReference type="RuleBase" id="RU366066"/>
    </source>
</evidence>
<evidence type="ECO:0000256" key="4">
    <source>
        <dbReference type="ARBA" id="ARBA00047761"/>
    </source>
</evidence>
<dbReference type="AlphaFoldDB" id="A0A177EDF8"/>
<name>A0A177EDF8_9MICR</name>
<proteinExistence type="predicted"/>
<dbReference type="InterPro" id="IPR011947">
    <property type="entry name" value="FCP1_euk"/>
</dbReference>
<dbReference type="InterPro" id="IPR036420">
    <property type="entry name" value="BRCT_dom_sf"/>
</dbReference>
<dbReference type="Gene3D" id="3.40.50.1000">
    <property type="entry name" value="HAD superfamily/HAD-like"/>
    <property type="match status" value="1"/>
</dbReference>
<evidence type="ECO:0000256" key="3">
    <source>
        <dbReference type="ARBA" id="ARBA00023242"/>
    </source>
</evidence>
<evidence type="ECO:0000259" key="7">
    <source>
        <dbReference type="PROSITE" id="PS50172"/>
    </source>
</evidence>
<dbReference type="Gene3D" id="3.40.50.10190">
    <property type="entry name" value="BRCT domain"/>
    <property type="match status" value="1"/>
</dbReference>
<evidence type="ECO:0000256" key="5">
    <source>
        <dbReference type="ARBA" id="ARBA00048336"/>
    </source>
</evidence>
<comment type="caution">
    <text evidence="9">The sequence shown here is derived from an EMBL/GenBank/DDBJ whole genome shotgun (WGS) entry which is preliminary data.</text>
</comment>
<dbReference type="EMBL" id="LTDL01000040">
    <property type="protein sequence ID" value="OAG29551.1"/>
    <property type="molecule type" value="Genomic_DNA"/>
</dbReference>
<dbReference type="Pfam" id="PF03031">
    <property type="entry name" value="NIF"/>
    <property type="match status" value="1"/>
</dbReference>
<dbReference type="PROSITE" id="PS50969">
    <property type="entry name" value="FCP1"/>
    <property type="match status" value="1"/>
</dbReference>
<dbReference type="GO" id="GO:0008420">
    <property type="term" value="F:RNA polymerase II CTD heptapeptide repeat phosphatase activity"/>
    <property type="evidence" value="ECO:0007669"/>
    <property type="project" value="UniProtKB-UniRule"/>
</dbReference>
<dbReference type="InterPro" id="IPR004274">
    <property type="entry name" value="FCP1_dom"/>
</dbReference>
<dbReference type="PROSITE" id="PS50172">
    <property type="entry name" value="BRCT"/>
    <property type="match status" value="1"/>
</dbReference>
<dbReference type="EC" id="3.1.3.16" evidence="6"/>
<comment type="catalytic activity">
    <reaction evidence="5 6">
        <text>O-phospho-L-threonyl-[protein] + H2O = L-threonyl-[protein] + phosphate</text>
        <dbReference type="Rhea" id="RHEA:47004"/>
        <dbReference type="Rhea" id="RHEA-COMP:11060"/>
        <dbReference type="Rhea" id="RHEA-COMP:11605"/>
        <dbReference type="ChEBI" id="CHEBI:15377"/>
        <dbReference type="ChEBI" id="CHEBI:30013"/>
        <dbReference type="ChEBI" id="CHEBI:43474"/>
        <dbReference type="ChEBI" id="CHEBI:61977"/>
        <dbReference type="EC" id="3.1.3.16"/>
    </reaction>
</comment>
<evidence type="ECO:0000313" key="9">
    <source>
        <dbReference type="EMBL" id="OAG29551.1"/>
    </source>
</evidence>
<dbReference type="GeneID" id="93647034"/>
<keyword evidence="3 6" id="KW-0539">Nucleus</keyword>
<comment type="subcellular location">
    <subcellularLocation>
        <location evidence="1 6">Nucleus</location>
    </subcellularLocation>
</comment>
<dbReference type="STRING" id="1805483.A0A177EDF8"/>